<feature type="domain" description="HTH rpiR-type" evidence="4">
    <location>
        <begin position="1"/>
        <end position="77"/>
    </location>
</feature>
<organism evidence="6 7">
    <name type="scientific">Liquorilactobacillus mali KCTC 3596 = DSM 20444</name>
    <dbReference type="NCBI Taxonomy" id="1046596"/>
    <lineage>
        <taxon>Bacteria</taxon>
        <taxon>Bacillati</taxon>
        <taxon>Bacillota</taxon>
        <taxon>Bacilli</taxon>
        <taxon>Lactobacillales</taxon>
        <taxon>Lactobacillaceae</taxon>
        <taxon>Liquorilactobacillus</taxon>
    </lineage>
</organism>
<dbReference type="Pfam" id="PF01418">
    <property type="entry name" value="HTH_6"/>
    <property type="match status" value="1"/>
</dbReference>
<sequence length="288" mass="31981">MGIENEILNSLPRLSKSKRKVAEYILQNPNKVIKMKIAQLAQAADSSSATVVRLVKDLELESFTALKIELSASLSKRSLGNKSYGDISANEALDSIKQKLLANAQRSISETVEQIDEKEIKEAVKLLNKCKQMIIFGVGASGLVAENIAQKWSRLGYLTIAENNLNSLLPKLVGNQADTLVWLVSNSGESPEVVNAAIHASERNFPLVSLTRRGDSLLDNYVKTGIHTAFPRESKYRIAATSSLLAQFTAVDIVFYYFVSQNFSFNVKLLSKSYDIVAKYKKELNYRK</sequence>
<dbReference type="InterPro" id="IPR000281">
    <property type="entry name" value="HTH_RpiR"/>
</dbReference>
<dbReference type="Gene3D" id="3.40.50.10490">
    <property type="entry name" value="Glucose-6-phosphate isomerase like protein, domain 1"/>
    <property type="match status" value="1"/>
</dbReference>
<dbReference type="PROSITE" id="PS51071">
    <property type="entry name" value="HTH_RPIR"/>
    <property type="match status" value="1"/>
</dbReference>
<dbReference type="Pfam" id="PF01380">
    <property type="entry name" value="SIS"/>
    <property type="match status" value="1"/>
</dbReference>
<evidence type="ECO:0000256" key="2">
    <source>
        <dbReference type="ARBA" id="ARBA00023125"/>
    </source>
</evidence>
<keyword evidence="2" id="KW-0238">DNA-binding</keyword>
<dbReference type="RefSeq" id="WP_010077994.1">
    <property type="nucleotide sequence ID" value="NZ_AYYH01000024.1"/>
</dbReference>
<proteinExistence type="predicted"/>
<dbReference type="OrthoDB" id="370421at2"/>
<keyword evidence="1" id="KW-0805">Transcription regulation</keyword>
<dbReference type="InterPro" id="IPR009057">
    <property type="entry name" value="Homeodomain-like_sf"/>
</dbReference>
<evidence type="ECO:0000259" key="5">
    <source>
        <dbReference type="PROSITE" id="PS51464"/>
    </source>
</evidence>
<dbReference type="GO" id="GO:0097367">
    <property type="term" value="F:carbohydrate derivative binding"/>
    <property type="evidence" value="ECO:0007669"/>
    <property type="project" value="InterPro"/>
</dbReference>
<dbReference type="GO" id="GO:0003700">
    <property type="term" value="F:DNA-binding transcription factor activity"/>
    <property type="evidence" value="ECO:0007669"/>
    <property type="project" value="InterPro"/>
</dbReference>
<evidence type="ECO:0000313" key="7">
    <source>
        <dbReference type="Proteomes" id="UP000050898"/>
    </source>
</evidence>
<dbReference type="SUPFAM" id="SSF53697">
    <property type="entry name" value="SIS domain"/>
    <property type="match status" value="1"/>
</dbReference>
<dbReference type="InterPro" id="IPR047640">
    <property type="entry name" value="RpiR-like"/>
</dbReference>
<dbReference type="InterPro" id="IPR035472">
    <property type="entry name" value="RpiR-like_SIS"/>
</dbReference>
<protein>
    <submittedName>
        <fullName evidence="6">Transcriptional regulator RpiR family protein</fullName>
    </submittedName>
</protein>
<comment type="caution">
    <text evidence="6">The sequence shown here is derived from an EMBL/GenBank/DDBJ whole genome shotgun (WGS) entry which is preliminary data.</text>
</comment>
<accession>A0A0R2DZZ9</accession>
<evidence type="ECO:0000259" key="4">
    <source>
        <dbReference type="PROSITE" id="PS51071"/>
    </source>
</evidence>
<dbReference type="GeneID" id="98315186"/>
<gene>
    <name evidence="6" type="ORF">FD00_GL001000</name>
</gene>
<feature type="domain" description="SIS" evidence="5">
    <location>
        <begin position="123"/>
        <end position="264"/>
    </location>
</feature>
<dbReference type="Gene3D" id="1.10.10.10">
    <property type="entry name" value="Winged helix-like DNA-binding domain superfamily/Winged helix DNA-binding domain"/>
    <property type="match status" value="1"/>
</dbReference>
<evidence type="ECO:0000256" key="1">
    <source>
        <dbReference type="ARBA" id="ARBA00023015"/>
    </source>
</evidence>
<dbReference type="PANTHER" id="PTHR30514:SF10">
    <property type="entry name" value="MURR_RPIR FAMILY TRANSCRIPTIONAL REGULATOR"/>
    <property type="match status" value="1"/>
</dbReference>
<dbReference type="PATRIC" id="fig|1046596.6.peg.1079"/>
<evidence type="ECO:0000313" key="6">
    <source>
        <dbReference type="EMBL" id="KRN09513.1"/>
    </source>
</evidence>
<dbReference type="PROSITE" id="PS51464">
    <property type="entry name" value="SIS"/>
    <property type="match status" value="1"/>
</dbReference>
<keyword evidence="3" id="KW-0804">Transcription</keyword>
<dbReference type="InterPro" id="IPR046348">
    <property type="entry name" value="SIS_dom_sf"/>
</dbReference>
<reference evidence="6 7" key="1">
    <citation type="journal article" date="2015" name="Genome Announc.">
        <title>Expanding the biotechnology potential of lactobacilli through comparative genomics of 213 strains and associated genera.</title>
        <authorList>
            <person name="Sun Z."/>
            <person name="Harris H.M."/>
            <person name="McCann A."/>
            <person name="Guo C."/>
            <person name="Argimon S."/>
            <person name="Zhang W."/>
            <person name="Yang X."/>
            <person name="Jeffery I.B."/>
            <person name="Cooney J.C."/>
            <person name="Kagawa T.F."/>
            <person name="Liu W."/>
            <person name="Song Y."/>
            <person name="Salvetti E."/>
            <person name="Wrobel A."/>
            <person name="Rasinkangas P."/>
            <person name="Parkhill J."/>
            <person name="Rea M.C."/>
            <person name="O'Sullivan O."/>
            <person name="Ritari J."/>
            <person name="Douillard F.P."/>
            <person name="Paul Ross R."/>
            <person name="Yang R."/>
            <person name="Briner A.E."/>
            <person name="Felis G.E."/>
            <person name="de Vos W.M."/>
            <person name="Barrangou R."/>
            <person name="Klaenhammer T.R."/>
            <person name="Caufield P.W."/>
            <person name="Cui Y."/>
            <person name="Zhang H."/>
            <person name="O'Toole P.W."/>
        </authorList>
    </citation>
    <scope>NUCLEOTIDE SEQUENCE [LARGE SCALE GENOMIC DNA]</scope>
    <source>
        <strain evidence="6 7">DSM 20444</strain>
    </source>
</reference>
<dbReference type="PANTHER" id="PTHR30514">
    <property type="entry name" value="GLUCOKINASE"/>
    <property type="match status" value="1"/>
</dbReference>
<dbReference type="EMBL" id="AYYH01000024">
    <property type="protein sequence ID" value="KRN09513.1"/>
    <property type="molecule type" value="Genomic_DNA"/>
</dbReference>
<dbReference type="GO" id="GO:1901135">
    <property type="term" value="P:carbohydrate derivative metabolic process"/>
    <property type="evidence" value="ECO:0007669"/>
    <property type="project" value="InterPro"/>
</dbReference>
<evidence type="ECO:0000256" key="3">
    <source>
        <dbReference type="ARBA" id="ARBA00023163"/>
    </source>
</evidence>
<dbReference type="SUPFAM" id="SSF46689">
    <property type="entry name" value="Homeodomain-like"/>
    <property type="match status" value="1"/>
</dbReference>
<dbReference type="CDD" id="cd05013">
    <property type="entry name" value="SIS_RpiR"/>
    <property type="match status" value="1"/>
</dbReference>
<dbReference type="InterPro" id="IPR036388">
    <property type="entry name" value="WH-like_DNA-bd_sf"/>
</dbReference>
<dbReference type="InterPro" id="IPR001347">
    <property type="entry name" value="SIS_dom"/>
</dbReference>
<dbReference type="AlphaFoldDB" id="A0A0R2DZZ9"/>
<dbReference type="Proteomes" id="UP000050898">
    <property type="component" value="Unassembled WGS sequence"/>
</dbReference>
<dbReference type="GO" id="GO:0003677">
    <property type="term" value="F:DNA binding"/>
    <property type="evidence" value="ECO:0007669"/>
    <property type="project" value="UniProtKB-KW"/>
</dbReference>
<keyword evidence="7" id="KW-1185">Reference proteome</keyword>
<name>A0A0R2DZZ9_9LACO</name>